<gene>
    <name evidence="1" type="ordered locus">Aeqsu_3071</name>
</gene>
<dbReference type="AlphaFoldDB" id="I3YZU1"/>
<evidence type="ECO:0000313" key="1">
    <source>
        <dbReference type="EMBL" id="AFL82509.1"/>
    </source>
</evidence>
<dbReference type="STRING" id="746697.Aeqsu_3071"/>
<reference evidence="1 2" key="1">
    <citation type="submission" date="2012-06" db="EMBL/GenBank/DDBJ databases">
        <title>The complete genome of Aequorivita sublithincola DSM 14238.</title>
        <authorList>
            <consortium name="US DOE Joint Genome Institute (JGI-PGF)"/>
            <person name="Lucas S."/>
            <person name="Copeland A."/>
            <person name="Lapidus A."/>
            <person name="Goodwin L."/>
            <person name="Pitluck S."/>
            <person name="Peters L."/>
            <person name="Munk A.C.C."/>
            <person name="Kyrpides N."/>
            <person name="Mavromatis K."/>
            <person name="Pagani I."/>
            <person name="Ivanova N."/>
            <person name="Ovchinnikova G."/>
            <person name="Zeytun A."/>
            <person name="Detter J.C."/>
            <person name="Han C."/>
            <person name="Land M."/>
            <person name="Hauser L."/>
            <person name="Markowitz V."/>
            <person name="Cheng J.-F."/>
            <person name="Hugenholtz P."/>
            <person name="Woyke T."/>
            <person name="Wu D."/>
            <person name="Tindall B."/>
            <person name="Faehnrich R."/>
            <person name="Brambilla E."/>
            <person name="Klenk H.-P."/>
            <person name="Eisen J.A."/>
        </authorList>
    </citation>
    <scope>NUCLEOTIDE SEQUENCE [LARGE SCALE GENOMIC DNA]</scope>
    <source>
        <strain evidence="2">DSM 14238 / LMG 21431 / ACAM 643 / 9-3</strain>
    </source>
</reference>
<organism evidence="1 2">
    <name type="scientific">Aequorivita sublithincola (strain DSM 14238 / LMG 21431 / ACAM 643 / 9-3)</name>
    <dbReference type="NCBI Taxonomy" id="746697"/>
    <lineage>
        <taxon>Bacteria</taxon>
        <taxon>Pseudomonadati</taxon>
        <taxon>Bacteroidota</taxon>
        <taxon>Flavobacteriia</taxon>
        <taxon>Flavobacteriales</taxon>
        <taxon>Flavobacteriaceae</taxon>
        <taxon>Aequorivita</taxon>
    </lineage>
</organism>
<dbReference type="KEGG" id="asl:Aeqsu_3071"/>
<accession>I3YZU1</accession>
<protein>
    <submittedName>
        <fullName evidence="1">Uncharacterized protein</fullName>
    </submittedName>
</protein>
<evidence type="ECO:0000313" key="2">
    <source>
        <dbReference type="Proteomes" id="UP000006049"/>
    </source>
</evidence>
<sequence length="45" mass="5379">MKNSLEKNKKDDVIYMSIDHLKQGKYELKILLDNKVLKTIKFLKL</sequence>
<name>I3YZU1_AEQSU</name>
<keyword evidence="2" id="KW-1185">Reference proteome</keyword>
<dbReference type="Proteomes" id="UP000006049">
    <property type="component" value="Chromosome"/>
</dbReference>
<proteinExistence type="predicted"/>
<dbReference type="EMBL" id="CP003280">
    <property type="protein sequence ID" value="AFL82509.1"/>
    <property type="molecule type" value="Genomic_DNA"/>
</dbReference>
<dbReference type="RefSeq" id="WP_014783758.1">
    <property type="nucleotide sequence ID" value="NC_018013.1"/>
</dbReference>
<dbReference type="HOGENOM" id="CLU_3195125_0_0_10"/>